<dbReference type="Pfam" id="PF17926">
    <property type="entry name" value="TetR_C_21"/>
    <property type="match status" value="1"/>
</dbReference>
<dbReference type="InterPro" id="IPR001647">
    <property type="entry name" value="HTH_TetR"/>
</dbReference>
<dbReference type="GO" id="GO:0003677">
    <property type="term" value="F:DNA binding"/>
    <property type="evidence" value="ECO:0007669"/>
    <property type="project" value="UniProtKB-UniRule"/>
</dbReference>
<dbReference type="InterPro" id="IPR036271">
    <property type="entry name" value="Tet_transcr_reg_TetR-rel_C_sf"/>
</dbReference>
<gene>
    <name evidence="4" type="ORF">DFJ69_5044</name>
</gene>
<dbReference type="Pfam" id="PF00440">
    <property type="entry name" value="TetR_N"/>
    <property type="match status" value="1"/>
</dbReference>
<dbReference type="Proteomes" id="UP000256661">
    <property type="component" value="Unassembled WGS sequence"/>
</dbReference>
<evidence type="ECO:0000256" key="2">
    <source>
        <dbReference type="PROSITE-ProRule" id="PRU00335"/>
    </source>
</evidence>
<evidence type="ECO:0000259" key="3">
    <source>
        <dbReference type="PROSITE" id="PS50977"/>
    </source>
</evidence>
<evidence type="ECO:0000313" key="4">
    <source>
        <dbReference type="EMBL" id="REE99531.1"/>
    </source>
</evidence>
<dbReference type="EMBL" id="QTTT01000001">
    <property type="protein sequence ID" value="REE99531.1"/>
    <property type="molecule type" value="Genomic_DNA"/>
</dbReference>
<dbReference type="PROSITE" id="PS50977">
    <property type="entry name" value="HTH_TETR_2"/>
    <property type="match status" value="1"/>
</dbReference>
<dbReference type="PANTHER" id="PTHR30328">
    <property type="entry name" value="TRANSCRIPTIONAL REPRESSOR"/>
    <property type="match status" value="1"/>
</dbReference>
<evidence type="ECO:0000313" key="5">
    <source>
        <dbReference type="Proteomes" id="UP000256661"/>
    </source>
</evidence>
<feature type="domain" description="HTH tetR-type" evidence="3">
    <location>
        <begin position="10"/>
        <end position="70"/>
    </location>
</feature>
<dbReference type="InterPro" id="IPR050109">
    <property type="entry name" value="HTH-type_TetR-like_transc_reg"/>
</dbReference>
<organism evidence="4 5">
    <name type="scientific">Thermomonospora umbrina</name>
    <dbReference type="NCBI Taxonomy" id="111806"/>
    <lineage>
        <taxon>Bacteria</taxon>
        <taxon>Bacillati</taxon>
        <taxon>Actinomycetota</taxon>
        <taxon>Actinomycetes</taxon>
        <taxon>Streptosporangiales</taxon>
        <taxon>Thermomonosporaceae</taxon>
        <taxon>Thermomonospora</taxon>
    </lineage>
</organism>
<comment type="caution">
    <text evidence="4">The sequence shown here is derived from an EMBL/GenBank/DDBJ whole genome shotgun (WGS) entry which is preliminary data.</text>
</comment>
<dbReference type="SUPFAM" id="SSF46689">
    <property type="entry name" value="Homeodomain-like"/>
    <property type="match status" value="1"/>
</dbReference>
<reference evidence="4 5" key="1">
    <citation type="submission" date="2018-08" db="EMBL/GenBank/DDBJ databases">
        <title>Sequencing the genomes of 1000 actinobacteria strains.</title>
        <authorList>
            <person name="Klenk H.-P."/>
        </authorList>
    </citation>
    <scope>NUCLEOTIDE SEQUENCE [LARGE SCALE GENOMIC DNA]</scope>
    <source>
        <strain evidence="4 5">DSM 43927</strain>
    </source>
</reference>
<proteinExistence type="predicted"/>
<accession>A0A3D9T6Y4</accession>
<sequence>MTVMSRDAAGTTRDALLHAAREEFAAHGIAGARVDRIARRAGVNKERIYGHFGSKDKLFDTVMNVALDELAEALSQPGEDPVEYVGQLFDHYRAHPEVLRLLMWESLHQRDENLPHDQRRVDRCRAKVDSLASGLARETGPEMGRLMFTLIGLAAWPTAMPQIAQIMLGDLAGDPDDPAAMREHVTAFARAALEKADPR</sequence>
<dbReference type="GO" id="GO:0006355">
    <property type="term" value="P:regulation of DNA-templated transcription"/>
    <property type="evidence" value="ECO:0007669"/>
    <property type="project" value="UniProtKB-ARBA"/>
</dbReference>
<dbReference type="PANTHER" id="PTHR30328:SF54">
    <property type="entry name" value="HTH-TYPE TRANSCRIPTIONAL REPRESSOR SCO4008"/>
    <property type="match status" value="1"/>
</dbReference>
<dbReference type="Gene3D" id="1.10.357.10">
    <property type="entry name" value="Tetracycline Repressor, domain 2"/>
    <property type="match status" value="1"/>
</dbReference>
<dbReference type="InterPro" id="IPR041467">
    <property type="entry name" value="Sco4008_C"/>
</dbReference>
<protein>
    <submittedName>
        <fullName evidence="4">TetR family transcriptional regulator</fullName>
    </submittedName>
</protein>
<feature type="DNA-binding region" description="H-T-H motif" evidence="2">
    <location>
        <begin position="33"/>
        <end position="52"/>
    </location>
</feature>
<dbReference type="PRINTS" id="PR00455">
    <property type="entry name" value="HTHTETR"/>
</dbReference>
<dbReference type="InterPro" id="IPR009057">
    <property type="entry name" value="Homeodomain-like_sf"/>
</dbReference>
<evidence type="ECO:0000256" key="1">
    <source>
        <dbReference type="ARBA" id="ARBA00023125"/>
    </source>
</evidence>
<dbReference type="SUPFAM" id="SSF48498">
    <property type="entry name" value="Tetracyclin repressor-like, C-terminal domain"/>
    <property type="match status" value="1"/>
</dbReference>
<dbReference type="AlphaFoldDB" id="A0A3D9T6Y4"/>
<keyword evidence="1 2" id="KW-0238">DNA-binding</keyword>
<keyword evidence="5" id="KW-1185">Reference proteome</keyword>
<name>A0A3D9T6Y4_9ACTN</name>